<dbReference type="GO" id="GO:0008168">
    <property type="term" value="F:methyltransferase activity"/>
    <property type="evidence" value="ECO:0007669"/>
    <property type="project" value="UniProtKB-KW"/>
</dbReference>
<accession>A0ABV4GVB3</accession>
<gene>
    <name evidence="2" type="ORF">AB2L27_00570</name>
</gene>
<dbReference type="GO" id="GO:0032259">
    <property type="term" value="P:methylation"/>
    <property type="evidence" value="ECO:0007669"/>
    <property type="project" value="UniProtKB-KW"/>
</dbReference>
<evidence type="ECO:0000313" key="3">
    <source>
        <dbReference type="Proteomes" id="UP001565927"/>
    </source>
</evidence>
<dbReference type="InterPro" id="IPR041698">
    <property type="entry name" value="Methyltransf_25"/>
</dbReference>
<sequence>MSSDRVQQAYSTMADVYLERLATMDVVHPDDRRVILRHLAGSDGPVLDLGCGPGHLTAFLHAAGCEVTGVDLVPEFIAHARRTHPQVPFVQGSLTGLDRPAGSVAGVLCWYSLIHQDPQELDGSLAEVRRVLAPGGAFVLGFFEGPVREEFDHRVTTAHRWPVDELSARLAVHGFTEVERLTRGQDGERRPHGVLAAAAG</sequence>
<organism evidence="2 3">
    <name type="scientific">Kineococcus halophytocola</name>
    <dbReference type="NCBI Taxonomy" id="3234027"/>
    <lineage>
        <taxon>Bacteria</taxon>
        <taxon>Bacillati</taxon>
        <taxon>Actinomycetota</taxon>
        <taxon>Actinomycetes</taxon>
        <taxon>Kineosporiales</taxon>
        <taxon>Kineosporiaceae</taxon>
        <taxon>Kineococcus</taxon>
    </lineage>
</organism>
<evidence type="ECO:0000259" key="1">
    <source>
        <dbReference type="Pfam" id="PF13649"/>
    </source>
</evidence>
<dbReference type="Gene3D" id="3.40.50.150">
    <property type="entry name" value="Vaccinia Virus protein VP39"/>
    <property type="match status" value="1"/>
</dbReference>
<dbReference type="PANTHER" id="PTHR42912">
    <property type="entry name" value="METHYLTRANSFERASE"/>
    <property type="match status" value="1"/>
</dbReference>
<dbReference type="CDD" id="cd02440">
    <property type="entry name" value="AdoMet_MTases"/>
    <property type="match status" value="1"/>
</dbReference>
<keyword evidence="2" id="KW-0489">Methyltransferase</keyword>
<dbReference type="RefSeq" id="WP_370439505.1">
    <property type="nucleotide sequence ID" value="NZ_JBGFTU010000001.1"/>
</dbReference>
<name>A0ABV4GVB3_9ACTN</name>
<dbReference type="SUPFAM" id="SSF53335">
    <property type="entry name" value="S-adenosyl-L-methionine-dependent methyltransferases"/>
    <property type="match status" value="1"/>
</dbReference>
<protein>
    <submittedName>
        <fullName evidence="2">Class I SAM-dependent methyltransferase</fullName>
    </submittedName>
</protein>
<proteinExistence type="predicted"/>
<dbReference type="EMBL" id="JBGFTU010000001">
    <property type="protein sequence ID" value="MEZ0163253.1"/>
    <property type="molecule type" value="Genomic_DNA"/>
</dbReference>
<dbReference type="InterPro" id="IPR050508">
    <property type="entry name" value="Methyltransf_Superfamily"/>
</dbReference>
<feature type="domain" description="Methyltransferase" evidence="1">
    <location>
        <begin position="46"/>
        <end position="136"/>
    </location>
</feature>
<reference evidence="2 3" key="1">
    <citation type="submission" date="2024-07" db="EMBL/GenBank/DDBJ databases">
        <authorList>
            <person name="Thanompreechachai J."/>
            <person name="Duangmal K."/>
        </authorList>
    </citation>
    <scope>NUCLEOTIDE SEQUENCE [LARGE SCALE GENOMIC DNA]</scope>
    <source>
        <strain evidence="2 3">LSe6-4</strain>
    </source>
</reference>
<dbReference type="Proteomes" id="UP001565927">
    <property type="component" value="Unassembled WGS sequence"/>
</dbReference>
<keyword evidence="3" id="KW-1185">Reference proteome</keyword>
<comment type="caution">
    <text evidence="2">The sequence shown here is derived from an EMBL/GenBank/DDBJ whole genome shotgun (WGS) entry which is preliminary data.</text>
</comment>
<evidence type="ECO:0000313" key="2">
    <source>
        <dbReference type="EMBL" id="MEZ0163253.1"/>
    </source>
</evidence>
<keyword evidence="2" id="KW-0808">Transferase</keyword>
<dbReference type="Pfam" id="PF13649">
    <property type="entry name" value="Methyltransf_25"/>
    <property type="match status" value="1"/>
</dbReference>
<dbReference type="InterPro" id="IPR029063">
    <property type="entry name" value="SAM-dependent_MTases_sf"/>
</dbReference>